<dbReference type="RefSeq" id="WP_085773351.1">
    <property type="nucleotide sequence ID" value="NZ_AP027149.1"/>
</dbReference>
<organism evidence="1 2">
    <name type="scientific">Methylocystis bryophila</name>
    <dbReference type="NCBI Taxonomy" id="655015"/>
    <lineage>
        <taxon>Bacteria</taxon>
        <taxon>Pseudomonadati</taxon>
        <taxon>Pseudomonadota</taxon>
        <taxon>Alphaproteobacteria</taxon>
        <taxon>Hyphomicrobiales</taxon>
        <taxon>Methylocystaceae</taxon>
        <taxon>Methylocystis</taxon>
    </lineage>
</organism>
<keyword evidence="2" id="KW-1185">Reference proteome</keyword>
<dbReference type="CDD" id="cd17033">
    <property type="entry name" value="DR1245-like"/>
    <property type="match status" value="1"/>
</dbReference>
<reference evidence="1 2" key="1">
    <citation type="submission" date="2017-02" db="EMBL/GenBank/DDBJ databases">
        <authorList>
            <person name="Peterson S.W."/>
        </authorList>
    </citation>
    <scope>NUCLEOTIDE SEQUENCE [LARGE SCALE GENOMIC DNA]</scope>
    <source>
        <strain evidence="1 2">S285</strain>
    </source>
</reference>
<dbReference type="EMBL" id="CP019948">
    <property type="protein sequence ID" value="ARN83194.1"/>
    <property type="molecule type" value="Genomic_DNA"/>
</dbReference>
<dbReference type="KEGG" id="mbry:B1812_21300"/>
<dbReference type="AlphaFoldDB" id="A0A1W6MZZ6"/>
<dbReference type="Proteomes" id="UP000193978">
    <property type="component" value="Chromosome"/>
</dbReference>
<evidence type="ECO:0008006" key="3">
    <source>
        <dbReference type="Google" id="ProtNLM"/>
    </source>
</evidence>
<proteinExistence type="predicted"/>
<sequence>MLTAAEQDTIRSQHPVDVVEQLAASNDWVFDREEEDEIAISVTGRWTEYRVAFTWLSDIETLHLSCAFDLKVPERLRGEVGALVAAINEQLWVGHFDVWRKEGVVMHRHGLMLVGGAEPSGALCAAHLDNALQTCERYYQAFQFVLWAGKSAREALEAASFETKGEA</sequence>
<dbReference type="OrthoDB" id="9792176at2"/>
<name>A0A1W6MZZ6_9HYPH</name>
<dbReference type="Pfam" id="PF10722">
    <property type="entry name" value="YbjN"/>
    <property type="match status" value="1"/>
</dbReference>
<dbReference type="STRING" id="655015.B1812_21300"/>
<protein>
    <recommendedName>
        <fullName evidence="3">Diacylglyceryl transferase</fullName>
    </recommendedName>
</protein>
<evidence type="ECO:0000313" key="1">
    <source>
        <dbReference type="EMBL" id="ARN83194.1"/>
    </source>
</evidence>
<evidence type="ECO:0000313" key="2">
    <source>
        <dbReference type="Proteomes" id="UP000193978"/>
    </source>
</evidence>
<accession>A0A1W6MZZ6</accession>
<gene>
    <name evidence="1" type="ORF">B1812_21300</name>
</gene>
<dbReference type="InterPro" id="IPR019660">
    <property type="entry name" value="Put_sensory_transdc_reg_YbjN"/>
</dbReference>